<gene>
    <name evidence="9" type="ORF">GCM10025866_20690</name>
</gene>
<evidence type="ECO:0000256" key="1">
    <source>
        <dbReference type="ARBA" id="ARBA00004202"/>
    </source>
</evidence>
<feature type="domain" description="ABC transporter" evidence="8">
    <location>
        <begin position="8"/>
        <end position="225"/>
    </location>
</feature>
<dbReference type="EMBL" id="AP027731">
    <property type="protein sequence ID" value="BDZ46160.1"/>
    <property type="molecule type" value="Genomic_DNA"/>
</dbReference>
<proteinExistence type="inferred from homology"/>
<dbReference type="InterPro" id="IPR003439">
    <property type="entry name" value="ABC_transporter-like_ATP-bd"/>
</dbReference>
<keyword evidence="6" id="KW-0067">ATP-binding</keyword>
<evidence type="ECO:0000256" key="2">
    <source>
        <dbReference type="ARBA" id="ARBA00005417"/>
    </source>
</evidence>
<dbReference type="Proteomes" id="UP001321498">
    <property type="component" value="Chromosome"/>
</dbReference>
<protein>
    <recommendedName>
        <fullName evidence="8">ABC transporter domain-containing protein</fullName>
    </recommendedName>
</protein>
<dbReference type="SMART" id="SM00382">
    <property type="entry name" value="AAA"/>
    <property type="match status" value="1"/>
</dbReference>
<dbReference type="CDD" id="cd03257">
    <property type="entry name" value="ABC_NikE_OppD_transporters"/>
    <property type="match status" value="1"/>
</dbReference>
<reference evidence="10" key="1">
    <citation type="journal article" date="2019" name="Int. J. Syst. Evol. Microbiol.">
        <title>The Global Catalogue of Microorganisms (GCM) 10K type strain sequencing project: providing services to taxonomists for standard genome sequencing and annotation.</title>
        <authorList>
            <consortium name="The Broad Institute Genomics Platform"/>
            <consortium name="The Broad Institute Genome Sequencing Center for Infectious Disease"/>
            <person name="Wu L."/>
            <person name="Ma J."/>
        </authorList>
    </citation>
    <scope>NUCLEOTIDE SEQUENCE [LARGE SCALE GENOMIC DNA]</scope>
    <source>
        <strain evidence="10">NBRC 108725</strain>
    </source>
</reference>
<evidence type="ECO:0000256" key="3">
    <source>
        <dbReference type="ARBA" id="ARBA00022448"/>
    </source>
</evidence>
<keyword evidence="3" id="KW-0813">Transport</keyword>
<evidence type="ECO:0000313" key="9">
    <source>
        <dbReference type="EMBL" id="BDZ46160.1"/>
    </source>
</evidence>
<dbReference type="InterPro" id="IPR027417">
    <property type="entry name" value="P-loop_NTPase"/>
</dbReference>
<dbReference type="Gene3D" id="3.40.50.300">
    <property type="entry name" value="P-loop containing nucleotide triphosphate hydrolases"/>
    <property type="match status" value="1"/>
</dbReference>
<organism evidence="9 10">
    <name type="scientific">Naasia aerilata</name>
    <dbReference type="NCBI Taxonomy" id="1162966"/>
    <lineage>
        <taxon>Bacteria</taxon>
        <taxon>Bacillati</taxon>
        <taxon>Actinomycetota</taxon>
        <taxon>Actinomycetes</taxon>
        <taxon>Micrococcales</taxon>
        <taxon>Microbacteriaceae</taxon>
        <taxon>Naasia</taxon>
    </lineage>
</organism>
<evidence type="ECO:0000256" key="6">
    <source>
        <dbReference type="ARBA" id="ARBA00022840"/>
    </source>
</evidence>
<dbReference type="InterPro" id="IPR003593">
    <property type="entry name" value="AAA+_ATPase"/>
</dbReference>
<dbReference type="PANTHER" id="PTHR43297:SF2">
    <property type="entry name" value="DIPEPTIDE TRANSPORT ATP-BINDING PROTEIN DPPD"/>
    <property type="match status" value="1"/>
</dbReference>
<dbReference type="Pfam" id="PF00005">
    <property type="entry name" value="ABC_tran"/>
    <property type="match status" value="1"/>
</dbReference>
<keyword evidence="4" id="KW-1003">Cell membrane</keyword>
<evidence type="ECO:0000256" key="7">
    <source>
        <dbReference type="ARBA" id="ARBA00023136"/>
    </source>
</evidence>
<keyword evidence="10" id="KW-1185">Reference proteome</keyword>
<evidence type="ECO:0000256" key="4">
    <source>
        <dbReference type="ARBA" id="ARBA00022475"/>
    </source>
</evidence>
<dbReference type="InterPro" id="IPR050388">
    <property type="entry name" value="ABC_Ni/Peptide_Import"/>
</dbReference>
<accession>A0ABN6XR85</accession>
<comment type="similarity">
    <text evidence="2">Belongs to the ABC transporter superfamily.</text>
</comment>
<keyword evidence="5" id="KW-0547">Nucleotide-binding</keyword>
<dbReference type="SUPFAM" id="SSF52540">
    <property type="entry name" value="P-loop containing nucleoside triphosphate hydrolases"/>
    <property type="match status" value="1"/>
</dbReference>
<evidence type="ECO:0000259" key="8">
    <source>
        <dbReference type="PROSITE" id="PS50893"/>
    </source>
</evidence>
<dbReference type="PROSITE" id="PS00211">
    <property type="entry name" value="ABC_TRANSPORTER_1"/>
    <property type="match status" value="1"/>
</dbReference>
<dbReference type="PANTHER" id="PTHR43297">
    <property type="entry name" value="OLIGOPEPTIDE TRANSPORT ATP-BINDING PROTEIN APPD"/>
    <property type="match status" value="1"/>
</dbReference>
<keyword evidence="7" id="KW-0472">Membrane</keyword>
<comment type="subcellular location">
    <subcellularLocation>
        <location evidence="1">Cell membrane</location>
        <topology evidence="1">Peripheral membrane protein</topology>
    </subcellularLocation>
</comment>
<dbReference type="InterPro" id="IPR017871">
    <property type="entry name" value="ABC_transporter-like_CS"/>
</dbReference>
<evidence type="ECO:0000256" key="5">
    <source>
        <dbReference type="ARBA" id="ARBA00022741"/>
    </source>
</evidence>
<evidence type="ECO:0000313" key="10">
    <source>
        <dbReference type="Proteomes" id="UP001321498"/>
    </source>
</evidence>
<dbReference type="PROSITE" id="PS50893">
    <property type="entry name" value="ABC_TRANSPORTER_2"/>
    <property type="match status" value="1"/>
</dbReference>
<sequence length="227" mass="24177">MAEPLLSVRNLSVTFPNRSGDVHAVRGVDYDIDEGEFFGIVGESGSGKSVSSLAVMGLLPDNAQVTGEIRFGGRNLLDLDDRALSRIRGRDIAIVFQDPLSALTPVYTVGDQIAEAVRIHDRAVTRQAASARAVELLRVVGIPDPVRRASSFAHEFSGGMRQRVMIAMAIANNPRLIIADEPTTALDVTIQAQILEVLEKAREITGAAVSSSRTTWGSSPATPTASG</sequence>
<name>A0ABN6XR85_9MICO</name>